<reference evidence="4 5" key="1">
    <citation type="submission" date="2024-11" db="EMBL/GenBank/DDBJ databases">
        <title>Chromosome-level genome assembly of Eucalyptus globulus Labill. provides insights into its genome evolution.</title>
        <authorList>
            <person name="Li X."/>
        </authorList>
    </citation>
    <scope>NUCLEOTIDE SEQUENCE [LARGE SCALE GENOMIC DNA]</scope>
    <source>
        <strain evidence="4">CL2024</strain>
        <tissue evidence="4">Fresh tender leaves</tissue>
    </source>
</reference>
<feature type="compositionally biased region" description="Polar residues" evidence="2">
    <location>
        <begin position="7"/>
        <end position="20"/>
    </location>
</feature>
<dbReference type="EMBL" id="JBJKBG010000002">
    <property type="protein sequence ID" value="KAL3751076.1"/>
    <property type="molecule type" value="Genomic_DNA"/>
</dbReference>
<dbReference type="SUPFAM" id="SSF57889">
    <property type="entry name" value="Cysteine-rich domain"/>
    <property type="match status" value="1"/>
</dbReference>
<comment type="caution">
    <text evidence="4">The sequence shown here is derived from an EMBL/GenBank/DDBJ whole genome shotgun (WGS) entry which is preliminary data.</text>
</comment>
<organism evidence="4 5">
    <name type="scientific">Eucalyptus globulus</name>
    <name type="common">Tasmanian blue gum</name>
    <dbReference type="NCBI Taxonomy" id="34317"/>
    <lineage>
        <taxon>Eukaryota</taxon>
        <taxon>Viridiplantae</taxon>
        <taxon>Streptophyta</taxon>
        <taxon>Embryophyta</taxon>
        <taxon>Tracheophyta</taxon>
        <taxon>Spermatophyta</taxon>
        <taxon>Magnoliopsida</taxon>
        <taxon>eudicotyledons</taxon>
        <taxon>Gunneridae</taxon>
        <taxon>Pentapetalae</taxon>
        <taxon>rosids</taxon>
        <taxon>malvids</taxon>
        <taxon>Myrtales</taxon>
        <taxon>Myrtaceae</taxon>
        <taxon>Myrtoideae</taxon>
        <taxon>Eucalypteae</taxon>
        <taxon>Eucalyptus</taxon>
    </lineage>
</organism>
<keyword evidence="1" id="KW-0677">Repeat</keyword>
<feature type="compositionally biased region" description="Polar residues" evidence="2">
    <location>
        <begin position="73"/>
        <end position="92"/>
    </location>
</feature>
<proteinExistence type="predicted"/>
<evidence type="ECO:0000313" key="5">
    <source>
        <dbReference type="Proteomes" id="UP001634007"/>
    </source>
</evidence>
<sequence length="112" mass="11853">MKEKKASNATSVDSQVTASGSTAVNLQCDICGQPGYNQGLYRCQLCGYDVHLHCSESQVGQKVHIIQDKPASEASSRALSLPNSTQKPAINTTSVAQSGKSCDKSCETLQGF</sequence>
<evidence type="ECO:0000256" key="1">
    <source>
        <dbReference type="ARBA" id="ARBA00022737"/>
    </source>
</evidence>
<feature type="region of interest" description="Disordered" evidence="2">
    <location>
        <begin position="72"/>
        <end position="92"/>
    </location>
</feature>
<name>A0ABD3LLF4_EUCGL</name>
<dbReference type="InterPro" id="IPR004146">
    <property type="entry name" value="DC1"/>
</dbReference>
<accession>A0ABD3LLF4</accession>
<keyword evidence="5" id="KW-1185">Reference proteome</keyword>
<feature type="domain" description="DC1" evidence="3">
    <location>
        <begin position="24"/>
        <end position="54"/>
    </location>
</feature>
<feature type="region of interest" description="Disordered" evidence="2">
    <location>
        <begin position="1"/>
        <end position="20"/>
    </location>
</feature>
<dbReference type="InterPro" id="IPR046349">
    <property type="entry name" value="C1-like_sf"/>
</dbReference>
<dbReference type="Gene3D" id="3.30.60.20">
    <property type="match status" value="1"/>
</dbReference>
<dbReference type="AlphaFoldDB" id="A0ABD3LLF4"/>
<evidence type="ECO:0000313" key="4">
    <source>
        <dbReference type="EMBL" id="KAL3751076.1"/>
    </source>
</evidence>
<gene>
    <name evidence="4" type="ORF">ACJRO7_011966</name>
</gene>
<dbReference type="Proteomes" id="UP001634007">
    <property type="component" value="Unassembled WGS sequence"/>
</dbReference>
<protein>
    <recommendedName>
        <fullName evidence="3">DC1 domain-containing protein</fullName>
    </recommendedName>
</protein>
<evidence type="ECO:0000256" key="2">
    <source>
        <dbReference type="SAM" id="MobiDB-lite"/>
    </source>
</evidence>
<dbReference type="Pfam" id="PF03107">
    <property type="entry name" value="C1_2"/>
    <property type="match status" value="1"/>
</dbReference>
<evidence type="ECO:0000259" key="3">
    <source>
        <dbReference type="Pfam" id="PF03107"/>
    </source>
</evidence>